<dbReference type="Proteomes" id="UP000542776">
    <property type="component" value="Unassembled WGS sequence"/>
</dbReference>
<name>A0A7W6H317_9HYPH</name>
<accession>A0A7W6H317</accession>
<dbReference type="RefSeq" id="WP_281383019.1">
    <property type="nucleotide sequence ID" value="NZ_JACIEK010000001.1"/>
</dbReference>
<dbReference type="EMBL" id="JACIEK010000001">
    <property type="protein sequence ID" value="MBB3996692.1"/>
    <property type="molecule type" value="Genomic_DNA"/>
</dbReference>
<reference evidence="2 3" key="1">
    <citation type="submission" date="2020-08" db="EMBL/GenBank/DDBJ databases">
        <title>Genomic Encyclopedia of Type Strains, Phase IV (KMG-IV): sequencing the most valuable type-strain genomes for metagenomic binning, comparative biology and taxonomic classification.</title>
        <authorList>
            <person name="Goeker M."/>
        </authorList>
    </citation>
    <scope>NUCLEOTIDE SEQUENCE [LARGE SCALE GENOMIC DNA]</scope>
    <source>
        <strain evidence="2 3">DSM 102238</strain>
    </source>
</reference>
<gene>
    <name evidence="2" type="ORF">GGR04_000513</name>
</gene>
<feature type="transmembrane region" description="Helical" evidence="1">
    <location>
        <begin position="14"/>
        <end position="39"/>
    </location>
</feature>
<evidence type="ECO:0000313" key="2">
    <source>
        <dbReference type="EMBL" id="MBB3996692.1"/>
    </source>
</evidence>
<keyword evidence="1" id="KW-0472">Membrane</keyword>
<keyword evidence="1" id="KW-0812">Transmembrane</keyword>
<comment type="caution">
    <text evidence="2">The sequence shown here is derived from an EMBL/GenBank/DDBJ whole genome shotgun (WGS) entry which is preliminary data.</text>
</comment>
<organism evidence="2 3">
    <name type="scientific">Aureimonas pseudogalii</name>
    <dbReference type="NCBI Taxonomy" id="1744844"/>
    <lineage>
        <taxon>Bacteria</taxon>
        <taxon>Pseudomonadati</taxon>
        <taxon>Pseudomonadota</taxon>
        <taxon>Alphaproteobacteria</taxon>
        <taxon>Hyphomicrobiales</taxon>
        <taxon>Aurantimonadaceae</taxon>
        <taxon>Aureimonas</taxon>
    </lineage>
</organism>
<keyword evidence="3" id="KW-1185">Reference proteome</keyword>
<sequence length="40" mass="4313">MRPLGAFAVRVETFVSVFVNLTALSLLAAVAIFGVKLFFP</sequence>
<protein>
    <submittedName>
        <fullName evidence="2">Uncharacterized protein</fullName>
    </submittedName>
</protein>
<dbReference type="AlphaFoldDB" id="A0A7W6H317"/>
<proteinExistence type="predicted"/>
<evidence type="ECO:0000313" key="3">
    <source>
        <dbReference type="Proteomes" id="UP000542776"/>
    </source>
</evidence>
<keyword evidence="1" id="KW-1133">Transmembrane helix</keyword>
<evidence type="ECO:0000256" key="1">
    <source>
        <dbReference type="SAM" id="Phobius"/>
    </source>
</evidence>